<gene>
    <name evidence="1" type="ORF">EZS27_044073</name>
</gene>
<dbReference type="AlphaFoldDB" id="A0A5J4P7H7"/>
<feature type="non-terminal residue" evidence="1">
    <location>
        <position position="46"/>
    </location>
</feature>
<comment type="caution">
    <text evidence="1">The sequence shown here is derived from an EMBL/GenBank/DDBJ whole genome shotgun (WGS) entry which is preliminary data.</text>
</comment>
<dbReference type="EMBL" id="SNRY01011640">
    <property type="protein sequence ID" value="KAA6304279.1"/>
    <property type="molecule type" value="Genomic_DNA"/>
</dbReference>
<dbReference type="Gene3D" id="3.20.20.70">
    <property type="entry name" value="Aldolase class I"/>
    <property type="match status" value="1"/>
</dbReference>
<protein>
    <submittedName>
        <fullName evidence="1">Uncharacterized protein</fullName>
    </submittedName>
</protein>
<dbReference type="InterPro" id="IPR013785">
    <property type="entry name" value="Aldolase_TIM"/>
</dbReference>
<sequence>MLDAVEIPFGNKNLGLDLYKYYVDFASKNQLEYMTLDAGWKESYIQ</sequence>
<evidence type="ECO:0000313" key="1">
    <source>
        <dbReference type="EMBL" id="KAA6304279.1"/>
    </source>
</evidence>
<reference evidence="1" key="1">
    <citation type="submission" date="2019-03" db="EMBL/GenBank/DDBJ databases">
        <title>Single cell metagenomics reveals metabolic interactions within the superorganism composed of flagellate Streblomastix strix and complex community of Bacteroidetes bacteria on its surface.</title>
        <authorList>
            <person name="Treitli S.C."/>
            <person name="Kolisko M."/>
            <person name="Husnik F."/>
            <person name="Keeling P."/>
            <person name="Hampl V."/>
        </authorList>
    </citation>
    <scope>NUCLEOTIDE SEQUENCE</scope>
    <source>
        <strain evidence="1">STM</strain>
    </source>
</reference>
<proteinExistence type="predicted"/>
<accession>A0A5J4P7H7</accession>
<organism evidence="1">
    <name type="scientific">termite gut metagenome</name>
    <dbReference type="NCBI Taxonomy" id="433724"/>
    <lineage>
        <taxon>unclassified sequences</taxon>
        <taxon>metagenomes</taxon>
        <taxon>organismal metagenomes</taxon>
    </lineage>
</organism>
<name>A0A5J4P7H7_9ZZZZ</name>